<name>A0AAV8GUE1_9POAL</name>
<dbReference type="AlphaFoldDB" id="A0AAV8GUE1"/>
<dbReference type="GO" id="GO:0005840">
    <property type="term" value="C:ribosome"/>
    <property type="evidence" value="ECO:0007669"/>
    <property type="project" value="UniProtKB-KW"/>
</dbReference>
<dbReference type="PROSITE" id="PS50126">
    <property type="entry name" value="S1"/>
    <property type="match status" value="2"/>
</dbReference>
<reference evidence="3" key="1">
    <citation type="submission" date="2022-08" db="EMBL/GenBank/DDBJ databases">
        <authorList>
            <person name="Marques A."/>
        </authorList>
    </citation>
    <scope>NUCLEOTIDE SEQUENCE</scope>
    <source>
        <strain evidence="3">RhyPub2mFocal</strain>
        <tissue evidence="3">Leaves</tissue>
    </source>
</reference>
<dbReference type="SMART" id="SM00316">
    <property type="entry name" value="S1"/>
    <property type="match status" value="2"/>
</dbReference>
<accession>A0AAV8GUE1</accession>
<keyword evidence="4" id="KW-1185">Reference proteome</keyword>
<dbReference type="CDD" id="cd04465">
    <property type="entry name" value="S1_RPS1_repeat_ec2_hs2"/>
    <property type="match status" value="1"/>
</dbReference>
<dbReference type="EMBL" id="JAMFTS010000001">
    <property type="protein sequence ID" value="KAJ4806922.1"/>
    <property type="molecule type" value="Genomic_DNA"/>
</dbReference>
<dbReference type="GO" id="GO:0043489">
    <property type="term" value="P:RNA stabilization"/>
    <property type="evidence" value="ECO:0007669"/>
    <property type="project" value="TreeGrafter"/>
</dbReference>
<gene>
    <name evidence="3" type="ORF">LUZ62_019488</name>
</gene>
<evidence type="ECO:0000259" key="2">
    <source>
        <dbReference type="PROSITE" id="PS50126"/>
    </source>
</evidence>
<feature type="domain" description="S1 motif" evidence="2">
    <location>
        <begin position="320"/>
        <end position="389"/>
    </location>
</feature>
<feature type="region of interest" description="Disordered" evidence="1">
    <location>
        <begin position="92"/>
        <end position="111"/>
    </location>
</feature>
<dbReference type="PANTHER" id="PTHR15838:SF3">
    <property type="entry name" value="PROTEIN PIGMENT DEFECTIVE 338, CHLOROPLASTIC"/>
    <property type="match status" value="1"/>
</dbReference>
<dbReference type="Proteomes" id="UP001140206">
    <property type="component" value="Chromosome 1"/>
</dbReference>
<keyword evidence="3" id="KW-0687">Ribonucleoprotein</keyword>
<feature type="region of interest" description="Disordered" evidence="1">
    <location>
        <begin position="38"/>
        <end position="83"/>
    </location>
</feature>
<evidence type="ECO:0000313" key="3">
    <source>
        <dbReference type="EMBL" id="KAJ4806922.1"/>
    </source>
</evidence>
<dbReference type="InterPro" id="IPR003029">
    <property type="entry name" value="S1_domain"/>
</dbReference>
<dbReference type="Gene3D" id="2.40.50.140">
    <property type="entry name" value="Nucleic acid-binding proteins"/>
    <property type="match status" value="1"/>
</dbReference>
<dbReference type="PANTHER" id="PTHR15838">
    <property type="entry name" value="NUCLEOLAR PROTEIN OF 40 KDA"/>
    <property type="match status" value="1"/>
</dbReference>
<feature type="domain" description="S1 motif" evidence="2">
    <location>
        <begin position="241"/>
        <end position="309"/>
    </location>
</feature>
<protein>
    <submittedName>
        <fullName evidence="3">30S ribosomal protein S1</fullName>
    </submittedName>
</protein>
<sequence length="465" mass="52062">MPLQLFSASLSIPLPPSLRTIPVKTSLLPLLRRVSTRLGCSSQPDPSTLSSDPLELLEKPFPIPSETKPETQQPKSDLTPFLNLFSNGLSNDESAYNEQGSEERSQDEETNLEGLCYDPKAGEFAMGVVVSGDENKIEVDIGADKPGIMLKKEIMPLFDEELEYLGCDLEEGGLKGNVWKMGIVKDEVEMSGGAGKSVVDIGTVVYTEVLGRTLGGRPLLSSRRLFRRLAWHRVRQIMYQDEPIEVKIYEWNTGGLLTRIEGLRAFLPKVEMMTRINNFTDYKNNVGRCIKVCIVKIDEATNDLIISEKDAWEKMYLKEGTLLQGSVVKLFPFGAQIRIAQTHRSGLLHTSNLTKGKIESVSEVLKKGEEVKVLVVKSMIPEKIALSIAELESEPGLFLSDKEKVFSEAEEMAKEYRKKLPVIDPKEPPPTSDLTFDDEAKLYSNWNWFRFERPVDEGSNVNADS</sequence>
<evidence type="ECO:0000256" key="1">
    <source>
        <dbReference type="SAM" id="MobiDB-lite"/>
    </source>
</evidence>
<dbReference type="GO" id="GO:0003723">
    <property type="term" value="F:RNA binding"/>
    <property type="evidence" value="ECO:0007669"/>
    <property type="project" value="TreeGrafter"/>
</dbReference>
<feature type="compositionally biased region" description="Polar residues" evidence="1">
    <location>
        <begin position="38"/>
        <end position="51"/>
    </location>
</feature>
<proteinExistence type="predicted"/>
<dbReference type="InterPro" id="IPR012340">
    <property type="entry name" value="NA-bd_OB-fold"/>
</dbReference>
<organism evidence="3 4">
    <name type="scientific">Rhynchospora pubera</name>
    <dbReference type="NCBI Taxonomy" id="906938"/>
    <lineage>
        <taxon>Eukaryota</taxon>
        <taxon>Viridiplantae</taxon>
        <taxon>Streptophyta</taxon>
        <taxon>Embryophyta</taxon>
        <taxon>Tracheophyta</taxon>
        <taxon>Spermatophyta</taxon>
        <taxon>Magnoliopsida</taxon>
        <taxon>Liliopsida</taxon>
        <taxon>Poales</taxon>
        <taxon>Cyperaceae</taxon>
        <taxon>Cyperoideae</taxon>
        <taxon>Rhynchosporeae</taxon>
        <taxon>Rhynchospora</taxon>
    </lineage>
</organism>
<keyword evidence="3" id="KW-0689">Ribosomal protein</keyword>
<evidence type="ECO:0000313" key="4">
    <source>
        <dbReference type="Proteomes" id="UP001140206"/>
    </source>
</evidence>
<dbReference type="SUPFAM" id="SSF50249">
    <property type="entry name" value="Nucleic acid-binding proteins"/>
    <property type="match status" value="2"/>
</dbReference>
<dbReference type="Pfam" id="PF00575">
    <property type="entry name" value="S1"/>
    <property type="match status" value="1"/>
</dbReference>
<comment type="caution">
    <text evidence="3">The sequence shown here is derived from an EMBL/GenBank/DDBJ whole genome shotgun (WGS) entry which is preliminary data.</text>
</comment>